<organism evidence="2 3">
    <name type="scientific">Fusarium oxysporum f. sp. rapae</name>
    <dbReference type="NCBI Taxonomy" id="485398"/>
    <lineage>
        <taxon>Eukaryota</taxon>
        <taxon>Fungi</taxon>
        <taxon>Dikarya</taxon>
        <taxon>Ascomycota</taxon>
        <taxon>Pezizomycotina</taxon>
        <taxon>Sordariomycetes</taxon>
        <taxon>Hypocreomycetidae</taxon>
        <taxon>Hypocreales</taxon>
        <taxon>Nectriaceae</taxon>
        <taxon>Fusarium</taxon>
        <taxon>Fusarium oxysporum species complex</taxon>
    </lineage>
</organism>
<evidence type="ECO:0000313" key="2">
    <source>
        <dbReference type="EMBL" id="KAG7407090.1"/>
    </source>
</evidence>
<comment type="caution">
    <text evidence="2">The sequence shown here is derived from an EMBL/GenBank/DDBJ whole genome shotgun (WGS) entry which is preliminary data.</text>
</comment>
<accession>A0A8J5TPB9</accession>
<dbReference type="Pfam" id="PF01636">
    <property type="entry name" value="APH"/>
    <property type="match status" value="1"/>
</dbReference>
<dbReference type="EMBL" id="JAELUQ010000010">
    <property type="protein sequence ID" value="KAG7407090.1"/>
    <property type="molecule type" value="Genomic_DNA"/>
</dbReference>
<dbReference type="InterPro" id="IPR051678">
    <property type="entry name" value="AGP_Transferase"/>
</dbReference>
<reference evidence="2" key="1">
    <citation type="submission" date="2021-04" db="EMBL/GenBank/DDBJ databases">
        <title>First draft genome resource for Brassicaceae pathogens Fusarium oxysporum f. sp. raphani and Fusarium oxysporum f. sp. rapae.</title>
        <authorList>
            <person name="Asai S."/>
        </authorList>
    </citation>
    <scope>NUCLEOTIDE SEQUENCE</scope>
    <source>
        <strain evidence="2">Tf1208</strain>
    </source>
</reference>
<evidence type="ECO:0000259" key="1">
    <source>
        <dbReference type="Pfam" id="PF01636"/>
    </source>
</evidence>
<dbReference type="PANTHER" id="PTHR21310">
    <property type="entry name" value="AMINOGLYCOSIDE PHOSPHOTRANSFERASE-RELATED-RELATED"/>
    <property type="match status" value="1"/>
</dbReference>
<sequence>MGTPADHLPLPISEDAINELLQVLRLPRATAIENPKMAAQYHSIYLITLPPIELSRGHYELILRLTGNHLPNVETKNEIGVMTWLSKNTTIPLPEVISYDASTDNPIGHEYTLLSHIQGVTLSDVCDRLSDEQMNQILGQLIDFLTQLHALPWDGIGGLTLDDQGEVQLGPVVDETFWQVPDIEALWPEGETVSTSEGHTRHTSTTW</sequence>
<proteinExistence type="predicted"/>
<name>A0A8J5TPB9_FUSOX</name>
<evidence type="ECO:0000313" key="3">
    <source>
        <dbReference type="Proteomes" id="UP000694050"/>
    </source>
</evidence>
<dbReference type="Proteomes" id="UP000694050">
    <property type="component" value="Unassembled WGS sequence"/>
</dbReference>
<dbReference type="PANTHER" id="PTHR21310:SF15">
    <property type="entry name" value="AMINOGLYCOSIDE PHOSPHOTRANSFERASE DOMAIN-CONTAINING PROTEIN"/>
    <property type="match status" value="1"/>
</dbReference>
<gene>
    <name evidence="2" type="ORF">Forpe1208_v013511</name>
</gene>
<dbReference type="AlphaFoldDB" id="A0A8J5TPB9"/>
<feature type="domain" description="Aminoglycoside phosphotransferase" evidence="1">
    <location>
        <begin position="60"/>
        <end position="152"/>
    </location>
</feature>
<protein>
    <recommendedName>
        <fullName evidence="1">Aminoglycoside phosphotransferase domain-containing protein</fullName>
    </recommendedName>
</protein>
<dbReference type="InterPro" id="IPR002575">
    <property type="entry name" value="Aminoglycoside_PTrfase"/>
</dbReference>